<accession>A0A5C6TWB0</accession>
<dbReference type="SFLD" id="SFLDF00029">
    <property type="entry name" value="phosphoserine_phosphatase"/>
    <property type="match status" value="1"/>
</dbReference>
<dbReference type="NCBIfam" id="TIGR00338">
    <property type="entry name" value="serB"/>
    <property type="match status" value="1"/>
</dbReference>
<comment type="caution">
    <text evidence="15">The sequence shown here is derived from an EMBL/GenBank/DDBJ whole genome shotgun (WGS) entry which is preliminary data.</text>
</comment>
<dbReference type="GO" id="GO:0000287">
    <property type="term" value="F:magnesium ion binding"/>
    <property type="evidence" value="ECO:0007669"/>
    <property type="project" value="TreeGrafter"/>
</dbReference>
<evidence type="ECO:0000256" key="4">
    <source>
        <dbReference type="ARBA" id="ARBA00012640"/>
    </source>
</evidence>
<dbReference type="InterPro" id="IPR023214">
    <property type="entry name" value="HAD_sf"/>
</dbReference>
<name>A0A5C6TWB0_9SPHN</name>
<evidence type="ECO:0000256" key="7">
    <source>
        <dbReference type="ARBA" id="ARBA00022723"/>
    </source>
</evidence>
<evidence type="ECO:0000313" key="16">
    <source>
        <dbReference type="Proteomes" id="UP000321249"/>
    </source>
</evidence>
<dbReference type="GO" id="GO:0005737">
    <property type="term" value="C:cytoplasm"/>
    <property type="evidence" value="ECO:0007669"/>
    <property type="project" value="TreeGrafter"/>
</dbReference>
<dbReference type="SFLD" id="SFLDS00003">
    <property type="entry name" value="Haloacid_Dehalogenase"/>
    <property type="match status" value="1"/>
</dbReference>
<keyword evidence="16" id="KW-1185">Reference proteome</keyword>
<evidence type="ECO:0000256" key="11">
    <source>
        <dbReference type="ARBA" id="ARBA00031693"/>
    </source>
</evidence>
<evidence type="ECO:0000256" key="3">
    <source>
        <dbReference type="ARBA" id="ARBA00009184"/>
    </source>
</evidence>
<evidence type="ECO:0000256" key="2">
    <source>
        <dbReference type="ARBA" id="ARBA00005135"/>
    </source>
</evidence>
<dbReference type="SFLD" id="SFLDG01137">
    <property type="entry name" value="C1.6.1:_Phosphoserine_Phosphat"/>
    <property type="match status" value="1"/>
</dbReference>
<dbReference type="GO" id="GO:0036424">
    <property type="term" value="F:L-phosphoserine phosphatase activity"/>
    <property type="evidence" value="ECO:0007669"/>
    <property type="project" value="InterPro"/>
</dbReference>
<comment type="catalytic activity">
    <reaction evidence="12">
        <text>O-phospho-L-serine + H2O = L-serine + phosphate</text>
        <dbReference type="Rhea" id="RHEA:21208"/>
        <dbReference type="ChEBI" id="CHEBI:15377"/>
        <dbReference type="ChEBI" id="CHEBI:33384"/>
        <dbReference type="ChEBI" id="CHEBI:43474"/>
        <dbReference type="ChEBI" id="CHEBI:57524"/>
        <dbReference type="EC" id="3.1.3.3"/>
    </reaction>
</comment>
<dbReference type="InterPro" id="IPR050582">
    <property type="entry name" value="HAD-like_SerB"/>
</dbReference>
<dbReference type="SFLD" id="SFLDG01136">
    <property type="entry name" value="C1.6:_Phosphoserine_Phosphatas"/>
    <property type="match status" value="1"/>
</dbReference>
<comment type="pathway">
    <text evidence="2">Amino-acid biosynthesis; L-serine biosynthesis; L-serine from 3-phospho-D-glycerate: step 3/3.</text>
</comment>
<comment type="cofactor">
    <cofactor evidence="1">
        <name>Mg(2+)</name>
        <dbReference type="ChEBI" id="CHEBI:18420"/>
    </cofactor>
</comment>
<keyword evidence="7" id="KW-0479">Metal-binding</keyword>
<evidence type="ECO:0000256" key="6">
    <source>
        <dbReference type="ARBA" id="ARBA00022605"/>
    </source>
</evidence>
<dbReference type="Pfam" id="PF12710">
    <property type="entry name" value="HAD"/>
    <property type="match status" value="1"/>
</dbReference>
<dbReference type="Proteomes" id="UP000321249">
    <property type="component" value="Unassembled WGS sequence"/>
</dbReference>
<keyword evidence="6" id="KW-0028">Amino-acid biosynthesis</keyword>
<evidence type="ECO:0000256" key="1">
    <source>
        <dbReference type="ARBA" id="ARBA00001946"/>
    </source>
</evidence>
<gene>
    <name evidence="15" type="primary">serB</name>
    <name evidence="15" type="ORF">FRZ32_11415</name>
</gene>
<dbReference type="PANTHER" id="PTHR43344:SF2">
    <property type="entry name" value="PHOSPHOSERINE PHOSPHATASE"/>
    <property type="match status" value="1"/>
</dbReference>
<dbReference type="GO" id="GO:0006564">
    <property type="term" value="P:L-serine biosynthetic process"/>
    <property type="evidence" value="ECO:0007669"/>
    <property type="project" value="UniProtKB-KW"/>
</dbReference>
<evidence type="ECO:0000256" key="14">
    <source>
        <dbReference type="PIRSR" id="PIRSR604469-1"/>
    </source>
</evidence>
<dbReference type="Gene3D" id="3.40.50.1000">
    <property type="entry name" value="HAD superfamily/HAD-like"/>
    <property type="match status" value="1"/>
</dbReference>
<proteinExistence type="inferred from homology"/>
<dbReference type="InterPro" id="IPR004469">
    <property type="entry name" value="PSP"/>
</dbReference>
<reference evidence="15 16" key="1">
    <citation type="journal article" date="2015" name="J. Microbiol.">
        <title>Sphingosinicella ginsenosidimutans sp. nov., with ginsenoside converting activity.</title>
        <authorList>
            <person name="Kim J.K."/>
            <person name="Kang M.S."/>
            <person name="Park S.C."/>
            <person name="Kim K.M."/>
            <person name="Choi K."/>
            <person name="Yoon M.H."/>
            <person name="Im W.T."/>
        </authorList>
    </citation>
    <scope>NUCLEOTIDE SEQUENCE [LARGE SCALE GENOMIC DNA]</scope>
    <source>
        <strain evidence="15 16">BS-11</strain>
    </source>
</reference>
<comment type="similarity">
    <text evidence="3">Belongs to the HAD-like hydrolase superfamily. SerB family.</text>
</comment>
<evidence type="ECO:0000256" key="12">
    <source>
        <dbReference type="ARBA" id="ARBA00048138"/>
    </source>
</evidence>
<dbReference type="SUPFAM" id="SSF56784">
    <property type="entry name" value="HAD-like"/>
    <property type="match status" value="1"/>
</dbReference>
<keyword evidence="10" id="KW-0718">Serine biosynthesis</keyword>
<dbReference type="PANTHER" id="PTHR43344">
    <property type="entry name" value="PHOSPHOSERINE PHOSPHATASE"/>
    <property type="match status" value="1"/>
</dbReference>
<evidence type="ECO:0000256" key="13">
    <source>
        <dbReference type="ARBA" id="ARBA00048523"/>
    </source>
</evidence>
<protein>
    <recommendedName>
        <fullName evidence="5">Phosphoserine phosphatase</fullName>
        <ecNumber evidence="4">3.1.3.3</ecNumber>
    </recommendedName>
    <alternativeName>
        <fullName evidence="11">O-phosphoserine phosphohydrolase</fullName>
    </alternativeName>
</protein>
<dbReference type="InterPro" id="IPR036412">
    <property type="entry name" value="HAD-like_sf"/>
</dbReference>
<keyword evidence="8 15" id="KW-0378">Hydrolase</keyword>
<feature type="active site" description="Proton donor" evidence="14">
    <location>
        <position position="80"/>
    </location>
</feature>
<dbReference type="EC" id="3.1.3.3" evidence="4"/>
<dbReference type="OrthoDB" id="9792539at2"/>
<dbReference type="UniPathway" id="UPA00135">
    <property type="reaction ID" value="UER00198"/>
</dbReference>
<feature type="active site" description="Nucleophile" evidence="14">
    <location>
        <position position="78"/>
    </location>
</feature>
<comment type="catalytic activity">
    <reaction evidence="13">
        <text>O-phospho-D-serine + H2O = D-serine + phosphate</text>
        <dbReference type="Rhea" id="RHEA:24873"/>
        <dbReference type="ChEBI" id="CHEBI:15377"/>
        <dbReference type="ChEBI" id="CHEBI:35247"/>
        <dbReference type="ChEBI" id="CHEBI:43474"/>
        <dbReference type="ChEBI" id="CHEBI:58680"/>
        <dbReference type="EC" id="3.1.3.3"/>
    </reaction>
</comment>
<dbReference type="AlphaFoldDB" id="A0A5C6TWB0"/>
<sequence>MFIATLIAKDRLARGDISAAEDVLGTRGFAWIDEDRAGDFVFSGDPGAARRGLEGLIEDVDVIVQPQANRRKRLLLADMDSTMIGQECIDELADFAGFRAEVAEVTERAMRGELDFEAALDARVALLAGLDAAAIDRCREERVRLTKGARALVRTMRANGAYALLVSGGFTRFALPVADSIGFDAARANELEIEAGALTGRVARPIVGAEAKRAALLETAAARGIAIAETLAVGDGANDIPMLEAAGLGVAYHAKPRAAAAADARIEVNDLTALLYAQGYARAEWVED</sequence>
<evidence type="ECO:0000313" key="15">
    <source>
        <dbReference type="EMBL" id="TXC64211.1"/>
    </source>
</evidence>
<evidence type="ECO:0000256" key="9">
    <source>
        <dbReference type="ARBA" id="ARBA00022842"/>
    </source>
</evidence>
<evidence type="ECO:0000256" key="5">
    <source>
        <dbReference type="ARBA" id="ARBA00015196"/>
    </source>
</evidence>
<keyword evidence="9" id="KW-0460">Magnesium</keyword>
<dbReference type="RefSeq" id="WP_147043617.1">
    <property type="nucleotide sequence ID" value="NZ_BAABIR010000001.1"/>
</dbReference>
<dbReference type="EMBL" id="VOQQ01000001">
    <property type="protein sequence ID" value="TXC64211.1"/>
    <property type="molecule type" value="Genomic_DNA"/>
</dbReference>
<evidence type="ECO:0000256" key="8">
    <source>
        <dbReference type="ARBA" id="ARBA00022801"/>
    </source>
</evidence>
<organism evidence="15 16">
    <name type="scientific">Allosphingosinicella ginsenosidimutans</name>
    <dbReference type="NCBI Taxonomy" id="1176539"/>
    <lineage>
        <taxon>Bacteria</taxon>
        <taxon>Pseudomonadati</taxon>
        <taxon>Pseudomonadota</taxon>
        <taxon>Alphaproteobacteria</taxon>
        <taxon>Sphingomonadales</taxon>
        <taxon>Sphingomonadaceae</taxon>
        <taxon>Allosphingosinicella</taxon>
    </lineage>
</organism>
<dbReference type="NCBIfam" id="TIGR01488">
    <property type="entry name" value="HAD-SF-IB"/>
    <property type="match status" value="1"/>
</dbReference>
<evidence type="ECO:0000256" key="10">
    <source>
        <dbReference type="ARBA" id="ARBA00023299"/>
    </source>
</evidence>